<gene>
    <name evidence="12" type="primary">trpB</name>
    <name evidence="15" type="ORF">KR51_00002920</name>
</gene>
<keyword evidence="7 12" id="KW-0822">Tryptophan biosynthesis</keyword>
<dbReference type="PROSITE" id="PS00168">
    <property type="entry name" value="TRP_SYNTHASE_BETA"/>
    <property type="match status" value="1"/>
</dbReference>
<dbReference type="FunCoup" id="U5DMS8">
    <property type="interactions" value="438"/>
</dbReference>
<evidence type="ECO:0000259" key="14">
    <source>
        <dbReference type="Pfam" id="PF00291"/>
    </source>
</evidence>
<dbReference type="Pfam" id="PF00291">
    <property type="entry name" value="PALP"/>
    <property type="match status" value="1"/>
</dbReference>
<dbReference type="InterPro" id="IPR001926">
    <property type="entry name" value="TrpB-like_PALP"/>
</dbReference>
<dbReference type="SUPFAM" id="SSF53686">
    <property type="entry name" value="Tryptophan synthase beta subunit-like PLP-dependent enzymes"/>
    <property type="match status" value="1"/>
</dbReference>
<dbReference type="Proteomes" id="UP000016960">
    <property type="component" value="Unassembled WGS sequence"/>
</dbReference>
<comment type="subunit">
    <text evidence="5 12">Tetramer of two alpha and two beta chains.</text>
</comment>
<evidence type="ECO:0000256" key="3">
    <source>
        <dbReference type="ARBA" id="ARBA00004733"/>
    </source>
</evidence>
<dbReference type="InParanoid" id="U5DMS8"/>
<comment type="similarity">
    <text evidence="4 12">Belongs to the TrpB family.</text>
</comment>
<comment type="cofactor">
    <cofactor evidence="1 12">
        <name>pyridoxal 5'-phosphate</name>
        <dbReference type="ChEBI" id="CHEBI:597326"/>
    </cofactor>
</comment>
<dbReference type="eggNOG" id="COG0133">
    <property type="taxonomic scope" value="Bacteria"/>
</dbReference>
<dbReference type="RefSeq" id="WP_022604031.1">
    <property type="nucleotide sequence ID" value="NZ_ASSJ01000004.1"/>
</dbReference>
<evidence type="ECO:0000256" key="1">
    <source>
        <dbReference type="ARBA" id="ARBA00001933"/>
    </source>
</evidence>
<comment type="caution">
    <text evidence="15">The sequence shown here is derived from an EMBL/GenBank/DDBJ whole genome shotgun (WGS) entry which is preliminary data.</text>
</comment>
<evidence type="ECO:0000256" key="4">
    <source>
        <dbReference type="ARBA" id="ARBA00009982"/>
    </source>
</evidence>
<sequence>MTATPFPPSTTPARVAPRVTPQPDALGRFGSYGGKYVPETLMPALSELEAAYHHHSGDPSFQQQLQHLLRDYVGRPSPLYFAERLSARYARADGSGPQIYLKREDLNHTGAHKINNAIAQVLLAQRMGKQRIIAETGAGQHGVATATACARFGLECVIYMGKQDMERQSLNVFRMNLLGAAVRPVTAGTGTLKDATSEAIRDWVTNVETTHYILGSVAGPHPYPQIVRDFHAVIGRETRQQCAALWGGLPDILLACVGGGSNAMGLFAEFVGEPTVRLIGVEAGGEGVQSNKHAATLTRGKPGVLHGAMSYLLQDDDGQPIEAHSISAGLDYPGVGPEHSYLKDSNRAEYYSVTDAEAIAAFERVSQLEGIIPALETAHAFAYLETLCPHLNGSPRLVVNCSGRGDKDVQTVAKYRRERDGVEDAPQL</sequence>
<evidence type="ECO:0000256" key="5">
    <source>
        <dbReference type="ARBA" id="ARBA00011270"/>
    </source>
</evidence>
<reference evidence="15 16" key="1">
    <citation type="submission" date="2013-05" db="EMBL/GenBank/DDBJ databases">
        <title>Draft genome sequence of Rubidibacter lacunae KORDI 51-2.</title>
        <authorList>
            <person name="Choi D.H."/>
            <person name="Noh J.H."/>
            <person name="Kwon K.-K."/>
            <person name="Lee J.-H."/>
            <person name="Ryu J.-Y."/>
        </authorList>
    </citation>
    <scope>NUCLEOTIDE SEQUENCE [LARGE SCALE GENOMIC DNA]</scope>
    <source>
        <strain evidence="15 16">KORDI 51-2</strain>
    </source>
</reference>
<comment type="function">
    <text evidence="2 12">The beta subunit is responsible for the synthesis of L-tryptophan from indole and L-serine.</text>
</comment>
<keyword evidence="8 12" id="KW-0663">Pyridoxal phosphate</keyword>
<keyword evidence="10 12" id="KW-0456">Lyase</keyword>
<evidence type="ECO:0000256" key="12">
    <source>
        <dbReference type="HAMAP-Rule" id="MF_00133"/>
    </source>
</evidence>
<name>U5DMS8_9CHRO</name>
<dbReference type="UniPathway" id="UPA00035">
    <property type="reaction ID" value="UER00044"/>
</dbReference>
<evidence type="ECO:0000256" key="11">
    <source>
        <dbReference type="ARBA" id="ARBA00049047"/>
    </source>
</evidence>
<dbReference type="GO" id="GO:0005737">
    <property type="term" value="C:cytoplasm"/>
    <property type="evidence" value="ECO:0007669"/>
    <property type="project" value="TreeGrafter"/>
</dbReference>
<evidence type="ECO:0000256" key="10">
    <source>
        <dbReference type="ARBA" id="ARBA00023239"/>
    </source>
</evidence>
<dbReference type="Gene3D" id="3.40.50.1100">
    <property type="match status" value="2"/>
</dbReference>
<keyword evidence="9 12" id="KW-0057">Aromatic amino acid biosynthesis</keyword>
<organism evidence="15 16">
    <name type="scientific">Rubidibacter lacunae KORDI 51-2</name>
    <dbReference type="NCBI Taxonomy" id="582515"/>
    <lineage>
        <taxon>Bacteria</taxon>
        <taxon>Bacillati</taxon>
        <taxon>Cyanobacteriota</taxon>
        <taxon>Cyanophyceae</taxon>
        <taxon>Oscillatoriophycideae</taxon>
        <taxon>Chroococcales</taxon>
        <taxon>Aphanothecaceae</taxon>
        <taxon>Rubidibacter</taxon>
    </lineage>
</organism>
<keyword evidence="16" id="KW-1185">Reference proteome</keyword>
<evidence type="ECO:0000256" key="9">
    <source>
        <dbReference type="ARBA" id="ARBA00023141"/>
    </source>
</evidence>
<dbReference type="InterPro" id="IPR036052">
    <property type="entry name" value="TrpB-like_PALP_sf"/>
</dbReference>
<dbReference type="FunFam" id="3.40.50.1100:FF:000001">
    <property type="entry name" value="Tryptophan synthase beta chain"/>
    <property type="match status" value="1"/>
</dbReference>
<accession>U5DMS8</accession>
<evidence type="ECO:0000313" key="15">
    <source>
        <dbReference type="EMBL" id="ERN42981.1"/>
    </source>
</evidence>
<dbReference type="InterPro" id="IPR006653">
    <property type="entry name" value="Trp_synth_b_CS"/>
</dbReference>
<dbReference type="AlphaFoldDB" id="U5DMS8"/>
<feature type="compositionally biased region" description="Pro residues" evidence="13">
    <location>
        <begin position="1"/>
        <end position="10"/>
    </location>
</feature>
<dbReference type="OrthoDB" id="9766131at2"/>
<dbReference type="PANTHER" id="PTHR48077:SF3">
    <property type="entry name" value="TRYPTOPHAN SYNTHASE"/>
    <property type="match status" value="1"/>
</dbReference>
<comment type="pathway">
    <text evidence="3 12">Amino-acid biosynthesis; L-tryptophan biosynthesis; L-tryptophan from chorismate: step 5/5.</text>
</comment>
<dbReference type="EMBL" id="ASSJ01000004">
    <property type="protein sequence ID" value="ERN42981.1"/>
    <property type="molecule type" value="Genomic_DNA"/>
</dbReference>
<keyword evidence="6 12" id="KW-0028">Amino-acid biosynthesis</keyword>
<evidence type="ECO:0000256" key="7">
    <source>
        <dbReference type="ARBA" id="ARBA00022822"/>
    </source>
</evidence>
<evidence type="ECO:0000313" key="16">
    <source>
        <dbReference type="Proteomes" id="UP000016960"/>
    </source>
</evidence>
<evidence type="ECO:0000256" key="8">
    <source>
        <dbReference type="ARBA" id="ARBA00022898"/>
    </source>
</evidence>
<protein>
    <recommendedName>
        <fullName evidence="12">Tryptophan synthase beta chain</fullName>
        <ecNumber evidence="12">4.2.1.20</ecNumber>
    </recommendedName>
</protein>
<dbReference type="InterPro" id="IPR006654">
    <property type="entry name" value="Trp_synth_beta"/>
</dbReference>
<dbReference type="GO" id="GO:0004834">
    <property type="term" value="F:tryptophan synthase activity"/>
    <property type="evidence" value="ECO:0007669"/>
    <property type="project" value="UniProtKB-UniRule"/>
</dbReference>
<dbReference type="PATRIC" id="fig|582515.4.peg.333"/>
<dbReference type="InterPro" id="IPR023026">
    <property type="entry name" value="Trp_synth_beta/beta-like"/>
</dbReference>
<dbReference type="PANTHER" id="PTHR48077">
    <property type="entry name" value="TRYPTOPHAN SYNTHASE-RELATED"/>
    <property type="match status" value="1"/>
</dbReference>
<dbReference type="EC" id="4.2.1.20" evidence="12"/>
<dbReference type="NCBIfam" id="TIGR00263">
    <property type="entry name" value="trpB"/>
    <property type="match status" value="1"/>
</dbReference>
<proteinExistence type="inferred from homology"/>
<evidence type="ECO:0000256" key="2">
    <source>
        <dbReference type="ARBA" id="ARBA00002786"/>
    </source>
</evidence>
<feature type="region of interest" description="Disordered" evidence="13">
    <location>
        <begin position="1"/>
        <end position="26"/>
    </location>
</feature>
<comment type="catalytic activity">
    <reaction evidence="11 12">
        <text>(1S,2R)-1-C-(indol-3-yl)glycerol 3-phosphate + L-serine = D-glyceraldehyde 3-phosphate + L-tryptophan + H2O</text>
        <dbReference type="Rhea" id="RHEA:10532"/>
        <dbReference type="ChEBI" id="CHEBI:15377"/>
        <dbReference type="ChEBI" id="CHEBI:33384"/>
        <dbReference type="ChEBI" id="CHEBI:57912"/>
        <dbReference type="ChEBI" id="CHEBI:58866"/>
        <dbReference type="ChEBI" id="CHEBI:59776"/>
        <dbReference type="EC" id="4.2.1.20"/>
    </reaction>
</comment>
<feature type="modified residue" description="N6-(pyridoxal phosphate)lysine" evidence="12">
    <location>
        <position position="113"/>
    </location>
</feature>
<dbReference type="PIRSF" id="PIRSF001413">
    <property type="entry name" value="Trp_syn_beta"/>
    <property type="match status" value="1"/>
</dbReference>
<feature type="domain" description="Tryptophan synthase beta chain-like PALP" evidence="14">
    <location>
        <begin position="74"/>
        <end position="403"/>
    </location>
</feature>
<evidence type="ECO:0000256" key="13">
    <source>
        <dbReference type="SAM" id="MobiDB-lite"/>
    </source>
</evidence>
<evidence type="ECO:0000256" key="6">
    <source>
        <dbReference type="ARBA" id="ARBA00022605"/>
    </source>
</evidence>
<dbReference type="FunFam" id="3.40.50.1100:FF:000004">
    <property type="entry name" value="Tryptophan synthase beta chain"/>
    <property type="match status" value="1"/>
</dbReference>
<dbReference type="CDD" id="cd06446">
    <property type="entry name" value="Trp-synth_B"/>
    <property type="match status" value="1"/>
</dbReference>
<dbReference type="STRING" id="582515.KR51_00002920"/>
<dbReference type="HAMAP" id="MF_00133">
    <property type="entry name" value="Trp_synth_beta"/>
    <property type="match status" value="1"/>
</dbReference>